<reference evidence="4 5" key="1">
    <citation type="submission" date="2018-03" db="EMBL/GenBank/DDBJ databases">
        <title>Genomic Encyclopedia of Archaeal and Bacterial Type Strains, Phase II (KMG-II): from individual species to whole genera.</title>
        <authorList>
            <person name="Goeker M."/>
        </authorList>
    </citation>
    <scope>NUCLEOTIDE SEQUENCE [LARGE SCALE GENOMIC DNA]</scope>
    <source>
        <strain evidence="4 5">DSM 19711</strain>
    </source>
</reference>
<protein>
    <submittedName>
        <fullName evidence="4">Gamma-glutamyl-gamma-aminobutyraldehyde dehydrogenase</fullName>
    </submittedName>
</protein>
<comment type="caution">
    <text evidence="4">The sequence shown here is derived from an EMBL/GenBank/DDBJ whole genome shotgun (WGS) entry which is preliminary data.</text>
</comment>
<dbReference type="Gene3D" id="3.40.309.10">
    <property type="entry name" value="Aldehyde Dehydrogenase, Chain A, domain 2"/>
    <property type="match status" value="1"/>
</dbReference>
<dbReference type="InterPro" id="IPR016163">
    <property type="entry name" value="Ald_DH_C"/>
</dbReference>
<evidence type="ECO:0000313" key="4">
    <source>
        <dbReference type="EMBL" id="PRY08829.1"/>
    </source>
</evidence>
<dbReference type="InterPro" id="IPR015590">
    <property type="entry name" value="Aldehyde_DH_dom"/>
</dbReference>
<dbReference type="PANTHER" id="PTHR11699">
    <property type="entry name" value="ALDEHYDE DEHYDROGENASE-RELATED"/>
    <property type="match status" value="1"/>
</dbReference>
<sequence>MWIDGGHHTGPIGGRPLISPRDGSVLTTLAAADTRTLDHAVASARAAFERGTWSRATARQRGRVLRLWADLVEAERETLALLISLEMGKPISAALDVETRAAVSSLRWYGEIADKLMDESPRGVDGALALVTREPIGVLGMITPWNMPITLLTWKLAAALAAGNSLVVKPADQSPLSTLFLAELGTRAGLPDSVLQVLVGRGSVVGAAMGRHPDLDGLSFTGSTAVGKGLLSDAGASNAKQLWLELGGKTPVVVLPDADMDAAADAIAWGITFNSGQLCTATSRLIVHESVQEQLTVLVVDRIRAKVIGDPLESSTEIGPLASSTHRSDVLAHIERGLDDGAVLVSGSADPLNGPGWFLEPVVFTHVQPQMALAQDEIFGPVLSILSFRDTEQAIALANDSVYGLGSSVWTRDISQAVKISRCLDAGMVWVNCFEEGDMTVPFGGRKQSGHGADKSIHGLEKFTNLKTTWIQL</sequence>
<dbReference type="OrthoDB" id="6882680at2"/>
<dbReference type="RefSeq" id="WP_106215575.1">
    <property type="nucleotide sequence ID" value="NZ_PVZF01000023.1"/>
</dbReference>
<dbReference type="SUPFAM" id="SSF53720">
    <property type="entry name" value="ALDH-like"/>
    <property type="match status" value="1"/>
</dbReference>
<evidence type="ECO:0000259" key="3">
    <source>
        <dbReference type="Pfam" id="PF00171"/>
    </source>
</evidence>
<dbReference type="GO" id="GO:0016620">
    <property type="term" value="F:oxidoreductase activity, acting on the aldehyde or oxo group of donors, NAD or NADP as acceptor"/>
    <property type="evidence" value="ECO:0007669"/>
    <property type="project" value="InterPro"/>
</dbReference>
<dbReference type="AlphaFoldDB" id="A0A2T0QUU0"/>
<evidence type="ECO:0000256" key="1">
    <source>
        <dbReference type="ARBA" id="ARBA00009986"/>
    </source>
</evidence>
<dbReference type="EMBL" id="PVZF01000023">
    <property type="protein sequence ID" value="PRY08829.1"/>
    <property type="molecule type" value="Genomic_DNA"/>
</dbReference>
<name>A0A2T0QUU0_9ACTN</name>
<keyword evidence="5" id="KW-1185">Reference proteome</keyword>
<organism evidence="4 5">
    <name type="scientific">Kineococcus rhizosphaerae</name>
    <dbReference type="NCBI Taxonomy" id="559628"/>
    <lineage>
        <taxon>Bacteria</taxon>
        <taxon>Bacillati</taxon>
        <taxon>Actinomycetota</taxon>
        <taxon>Actinomycetes</taxon>
        <taxon>Kineosporiales</taxon>
        <taxon>Kineosporiaceae</taxon>
        <taxon>Kineococcus</taxon>
    </lineage>
</organism>
<dbReference type="FunFam" id="3.40.309.10:FF:000012">
    <property type="entry name" value="Betaine aldehyde dehydrogenase"/>
    <property type="match status" value="1"/>
</dbReference>
<feature type="domain" description="Aldehyde dehydrogenase" evidence="3">
    <location>
        <begin position="17"/>
        <end position="468"/>
    </location>
</feature>
<dbReference type="InterPro" id="IPR016161">
    <property type="entry name" value="Ald_DH/histidinol_DH"/>
</dbReference>
<keyword evidence="2" id="KW-0560">Oxidoreductase</keyword>
<dbReference type="Pfam" id="PF00171">
    <property type="entry name" value="Aldedh"/>
    <property type="match status" value="1"/>
</dbReference>
<dbReference type="Proteomes" id="UP000238083">
    <property type="component" value="Unassembled WGS sequence"/>
</dbReference>
<dbReference type="FunFam" id="3.40.605.10:FF:000007">
    <property type="entry name" value="NAD/NADP-dependent betaine aldehyde dehydrogenase"/>
    <property type="match status" value="1"/>
</dbReference>
<evidence type="ECO:0000256" key="2">
    <source>
        <dbReference type="ARBA" id="ARBA00023002"/>
    </source>
</evidence>
<gene>
    <name evidence="4" type="ORF">CLV37_1238</name>
</gene>
<evidence type="ECO:0000313" key="5">
    <source>
        <dbReference type="Proteomes" id="UP000238083"/>
    </source>
</evidence>
<dbReference type="Gene3D" id="3.40.605.10">
    <property type="entry name" value="Aldehyde Dehydrogenase, Chain A, domain 1"/>
    <property type="match status" value="1"/>
</dbReference>
<accession>A0A2T0QUU0</accession>
<dbReference type="InterPro" id="IPR016162">
    <property type="entry name" value="Ald_DH_N"/>
</dbReference>
<proteinExistence type="inferred from homology"/>
<comment type="similarity">
    <text evidence="1">Belongs to the aldehyde dehydrogenase family.</text>
</comment>